<keyword evidence="10" id="KW-1015">Disulfide bond</keyword>
<sequence>MSSYKRLVAFTTVLTFLLIMLGAFVRLTDAGLGCPDWPGCYGKLTPTHAAEEIAAAVEAQGGTHGPVSIPKAWKEMVHRYVATFLGFLIIGIMAMAWIKRRELKQSPALPTILFFAVCLQGAFGAWTVTMLLKPAIVTGHLIGGMTILGLLTWLWLRQTSNARTVAPPRDAAGLRLLARIGFVAVAAQIILGGWVSTNYAAVVCTDFPTCQGSMWPHMEFDHAFHIVRELGETPDGDMLNVASLTAIHFIHRIGALIVTAILGVLAFALWRNPGTKLLAIKVVAVLTLQIAMGIGNVVFQLPLWLAVAHNGGAALLLVTLILVNYRVAGNRHRIS</sequence>
<feature type="transmembrane region" description="Helical" evidence="12">
    <location>
        <begin position="135"/>
        <end position="156"/>
    </location>
</feature>
<keyword evidence="2" id="KW-1003">Cell membrane</keyword>
<evidence type="ECO:0000256" key="7">
    <source>
        <dbReference type="ARBA" id="ARBA00023004"/>
    </source>
</evidence>
<dbReference type="RefSeq" id="WP_130557066.1">
    <property type="nucleotide sequence ID" value="NZ_AP028947.1"/>
</dbReference>
<feature type="transmembrane region" description="Helical" evidence="12">
    <location>
        <begin position="277"/>
        <end position="297"/>
    </location>
</feature>
<keyword evidence="9 12" id="KW-0472">Membrane</keyword>
<accession>A0AA86J0Z9</accession>
<evidence type="ECO:0000256" key="1">
    <source>
        <dbReference type="ARBA" id="ARBA00004141"/>
    </source>
</evidence>
<keyword evidence="4" id="KW-0479">Metal-binding</keyword>
<dbReference type="PANTHER" id="PTHR35457:SF1">
    <property type="entry name" value="HEME A SYNTHASE"/>
    <property type="match status" value="1"/>
</dbReference>
<dbReference type="KEGG" id="lto:RGQ30_02000"/>
<dbReference type="PANTHER" id="PTHR35457">
    <property type="entry name" value="HEME A SYNTHASE"/>
    <property type="match status" value="1"/>
</dbReference>
<evidence type="ECO:0000313" key="13">
    <source>
        <dbReference type="EMBL" id="BET24699.1"/>
    </source>
</evidence>
<evidence type="ECO:0000256" key="11">
    <source>
        <dbReference type="ARBA" id="ARBA00023444"/>
    </source>
</evidence>
<dbReference type="GO" id="GO:0016020">
    <property type="term" value="C:membrane"/>
    <property type="evidence" value="ECO:0007669"/>
    <property type="project" value="UniProtKB-SubCell"/>
</dbReference>
<feature type="transmembrane region" description="Helical" evidence="12">
    <location>
        <begin position="249"/>
        <end position="270"/>
    </location>
</feature>
<comment type="subcellular location">
    <subcellularLocation>
        <location evidence="1">Membrane</location>
        <topology evidence="1">Multi-pass membrane protein</topology>
    </subcellularLocation>
</comment>
<keyword evidence="14" id="KW-1185">Reference proteome</keyword>
<evidence type="ECO:0000256" key="8">
    <source>
        <dbReference type="ARBA" id="ARBA00023133"/>
    </source>
</evidence>
<keyword evidence="5 12" id="KW-1133">Transmembrane helix</keyword>
<dbReference type="Pfam" id="PF02628">
    <property type="entry name" value="COX15-CtaA"/>
    <property type="match status" value="1"/>
</dbReference>
<gene>
    <name evidence="13" type="ORF">RGQ30_02000</name>
</gene>
<dbReference type="InterPro" id="IPR050450">
    <property type="entry name" value="COX15/CtaA_HemeA_synthase"/>
</dbReference>
<evidence type="ECO:0000256" key="4">
    <source>
        <dbReference type="ARBA" id="ARBA00022723"/>
    </source>
</evidence>
<feature type="transmembrane region" description="Helical" evidence="12">
    <location>
        <begin position="110"/>
        <end position="129"/>
    </location>
</feature>
<evidence type="ECO:0000313" key="14">
    <source>
        <dbReference type="Proteomes" id="UP001329151"/>
    </source>
</evidence>
<name>A0AA86J0Z9_9BURK</name>
<feature type="transmembrane region" description="Helical" evidence="12">
    <location>
        <begin position="80"/>
        <end position="98"/>
    </location>
</feature>
<dbReference type="InterPro" id="IPR003780">
    <property type="entry name" value="COX15/CtaA_fam"/>
</dbReference>
<reference evidence="13 14" key="1">
    <citation type="submission" date="2023-10" db="EMBL/GenBank/DDBJ databases">
        <title>Complete Genome Sequence of Limnobacter thiooxidans CS-K2T, Isolated from freshwater lake sediments in Bavaria, Germany.</title>
        <authorList>
            <person name="Naruki M."/>
            <person name="Watanabe A."/>
            <person name="Warashina T."/>
            <person name="Morita T."/>
            <person name="Arakawa K."/>
        </authorList>
    </citation>
    <scope>NUCLEOTIDE SEQUENCE [LARGE SCALE GENOMIC DNA]</scope>
    <source>
        <strain evidence="13 14">CS-K2</strain>
    </source>
</reference>
<dbReference type="AlphaFoldDB" id="A0AA86J0Z9"/>
<dbReference type="GO" id="GO:0016491">
    <property type="term" value="F:oxidoreductase activity"/>
    <property type="evidence" value="ECO:0007669"/>
    <property type="project" value="UniProtKB-KW"/>
</dbReference>
<feature type="transmembrane region" description="Helical" evidence="12">
    <location>
        <begin position="176"/>
        <end position="195"/>
    </location>
</feature>
<dbReference type="EMBL" id="AP028947">
    <property type="protein sequence ID" value="BET24699.1"/>
    <property type="molecule type" value="Genomic_DNA"/>
</dbReference>
<evidence type="ECO:0000256" key="12">
    <source>
        <dbReference type="SAM" id="Phobius"/>
    </source>
</evidence>
<evidence type="ECO:0000256" key="5">
    <source>
        <dbReference type="ARBA" id="ARBA00022989"/>
    </source>
</evidence>
<keyword evidence="3 12" id="KW-0812">Transmembrane</keyword>
<comment type="pathway">
    <text evidence="11">Porphyrin-containing compound metabolism.</text>
</comment>
<dbReference type="GO" id="GO:0046872">
    <property type="term" value="F:metal ion binding"/>
    <property type="evidence" value="ECO:0007669"/>
    <property type="project" value="UniProtKB-KW"/>
</dbReference>
<feature type="transmembrane region" description="Helical" evidence="12">
    <location>
        <begin position="303"/>
        <end position="325"/>
    </location>
</feature>
<protein>
    <submittedName>
        <fullName evidence="13">COX15/CtaA family protein</fullName>
    </submittedName>
</protein>
<evidence type="ECO:0000256" key="2">
    <source>
        <dbReference type="ARBA" id="ARBA00022475"/>
    </source>
</evidence>
<evidence type="ECO:0000256" key="9">
    <source>
        <dbReference type="ARBA" id="ARBA00023136"/>
    </source>
</evidence>
<keyword evidence="7" id="KW-0408">Iron</keyword>
<evidence type="ECO:0000256" key="10">
    <source>
        <dbReference type="ARBA" id="ARBA00023157"/>
    </source>
</evidence>
<keyword evidence="6" id="KW-0560">Oxidoreductase</keyword>
<evidence type="ECO:0000256" key="6">
    <source>
        <dbReference type="ARBA" id="ARBA00023002"/>
    </source>
</evidence>
<evidence type="ECO:0000256" key="3">
    <source>
        <dbReference type="ARBA" id="ARBA00022692"/>
    </source>
</evidence>
<proteinExistence type="predicted"/>
<organism evidence="13 14">
    <name type="scientific">Limnobacter thiooxidans</name>
    <dbReference type="NCBI Taxonomy" id="131080"/>
    <lineage>
        <taxon>Bacteria</taxon>
        <taxon>Pseudomonadati</taxon>
        <taxon>Pseudomonadota</taxon>
        <taxon>Betaproteobacteria</taxon>
        <taxon>Burkholderiales</taxon>
        <taxon>Burkholderiaceae</taxon>
        <taxon>Limnobacter</taxon>
    </lineage>
</organism>
<keyword evidence="8" id="KW-0350">Heme biosynthesis</keyword>
<dbReference type="Proteomes" id="UP001329151">
    <property type="component" value="Chromosome"/>
</dbReference>
<dbReference type="GO" id="GO:0006784">
    <property type="term" value="P:heme A biosynthetic process"/>
    <property type="evidence" value="ECO:0007669"/>
    <property type="project" value="InterPro"/>
</dbReference>